<gene>
    <name evidence="1" type="ORF">BLTE_03440</name>
</gene>
<evidence type="ECO:0000313" key="2">
    <source>
        <dbReference type="Proteomes" id="UP000266934"/>
    </source>
</evidence>
<evidence type="ECO:0000313" key="1">
    <source>
        <dbReference type="EMBL" id="BBF91659.1"/>
    </source>
</evidence>
<dbReference type="KEGG" id="blag:BLTE_03440"/>
<dbReference type="AlphaFoldDB" id="A0A348FWH6"/>
<keyword evidence="2" id="KW-1185">Reference proteome</keyword>
<organism evidence="1 2">
    <name type="scientific">Blastochloris tepida</name>
    <dbReference type="NCBI Taxonomy" id="2233851"/>
    <lineage>
        <taxon>Bacteria</taxon>
        <taxon>Pseudomonadati</taxon>
        <taxon>Pseudomonadota</taxon>
        <taxon>Alphaproteobacteria</taxon>
        <taxon>Hyphomicrobiales</taxon>
        <taxon>Blastochloridaceae</taxon>
        <taxon>Blastochloris</taxon>
    </lineage>
</organism>
<dbReference type="Proteomes" id="UP000266934">
    <property type="component" value="Chromosome"/>
</dbReference>
<proteinExistence type="predicted"/>
<dbReference type="EMBL" id="AP018907">
    <property type="protein sequence ID" value="BBF91659.1"/>
    <property type="molecule type" value="Genomic_DNA"/>
</dbReference>
<reference evidence="1 2" key="1">
    <citation type="submission" date="2018-08" db="EMBL/GenBank/DDBJ databases">
        <title>Complete genome sequencing of Blastochloris tepida GI.</title>
        <authorList>
            <person name="Tsukatani Y."/>
            <person name="Mori H."/>
        </authorList>
    </citation>
    <scope>NUCLEOTIDE SEQUENCE [LARGE SCALE GENOMIC DNA]</scope>
    <source>
        <strain evidence="1 2">GI</strain>
    </source>
</reference>
<sequence length="59" mass="6148">MGASDLKGSDIGAFDIGAFDMGAFRWPERVPRFADVAAGFGYTGMPRAAKADGAIGQHD</sequence>
<accession>A0A348FWH6</accession>
<name>A0A348FWH6_9HYPH</name>
<protein>
    <submittedName>
        <fullName evidence="1">Uncharacterized protein</fullName>
    </submittedName>
</protein>